<dbReference type="EMBL" id="UGPZ01000003">
    <property type="protein sequence ID" value="STY93917.1"/>
    <property type="molecule type" value="Genomic_DNA"/>
</dbReference>
<organism evidence="1 2">
    <name type="scientific">Moraxella bovis</name>
    <dbReference type="NCBI Taxonomy" id="476"/>
    <lineage>
        <taxon>Bacteria</taxon>
        <taxon>Pseudomonadati</taxon>
        <taxon>Pseudomonadota</taxon>
        <taxon>Gammaproteobacteria</taxon>
        <taxon>Moraxellales</taxon>
        <taxon>Moraxellaceae</taxon>
        <taxon>Moraxella</taxon>
    </lineage>
</organism>
<dbReference type="AlphaFoldDB" id="A0A378Q435"/>
<evidence type="ECO:0008006" key="3">
    <source>
        <dbReference type="Google" id="ProtNLM"/>
    </source>
</evidence>
<reference evidence="1 2" key="1">
    <citation type="submission" date="2018-06" db="EMBL/GenBank/DDBJ databases">
        <authorList>
            <consortium name="Pathogen Informatics"/>
            <person name="Doyle S."/>
        </authorList>
    </citation>
    <scope>NUCLEOTIDE SEQUENCE [LARGE SCALE GENOMIC DNA]</scope>
    <source>
        <strain evidence="1 2">NCTC9426</strain>
    </source>
</reference>
<dbReference type="Proteomes" id="UP000254133">
    <property type="component" value="Unassembled WGS sequence"/>
</dbReference>
<proteinExistence type="predicted"/>
<evidence type="ECO:0000313" key="1">
    <source>
        <dbReference type="EMBL" id="STY93917.1"/>
    </source>
</evidence>
<accession>A0A378Q435</accession>
<evidence type="ECO:0000313" key="2">
    <source>
        <dbReference type="Proteomes" id="UP000254133"/>
    </source>
</evidence>
<sequence>MQMSNTALSPKVQAILPALENLKADDYYFLLEFLQNKIVKIDKQEMPLSRQEIAKKRLGFLKSNN</sequence>
<gene>
    <name evidence="1" type="ORF">NCTC9426_02651</name>
</gene>
<protein>
    <recommendedName>
        <fullName evidence="3">DUF2281 domain-containing protein</fullName>
    </recommendedName>
</protein>
<name>A0A378Q435_MORBO</name>
<dbReference type="RefSeq" id="WP_115370060.1">
    <property type="nucleotide sequence ID" value="NZ_UGPZ01000003.1"/>
</dbReference>